<dbReference type="InterPro" id="IPR036163">
    <property type="entry name" value="HMA_dom_sf"/>
</dbReference>
<evidence type="ECO:0000256" key="1">
    <source>
        <dbReference type="ARBA" id="ARBA00022723"/>
    </source>
</evidence>
<dbReference type="InterPro" id="IPR017969">
    <property type="entry name" value="Heavy-metal-associated_CS"/>
</dbReference>
<dbReference type="Gene3D" id="3.30.70.100">
    <property type="match status" value="1"/>
</dbReference>
<keyword evidence="1" id="KW-0479">Metal-binding</keyword>
<dbReference type="PROSITE" id="PS50846">
    <property type="entry name" value="HMA_2"/>
    <property type="match status" value="1"/>
</dbReference>
<accession>A0A1H4LD38</accession>
<dbReference type="GO" id="GO:0046872">
    <property type="term" value="F:metal ion binding"/>
    <property type="evidence" value="ECO:0007669"/>
    <property type="project" value="UniProtKB-KW"/>
</dbReference>
<dbReference type="Proteomes" id="UP000199183">
    <property type="component" value="Unassembled WGS sequence"/>
</dbReference>
<dbReference type="PROSITE" id="PS01047">
    <property type="entry name" value="HMA_1"/>
    <property type="match status" value="1"/>
</dbReference>
<feature type="domain" description="HMA" evidence="2">
    <location>
        <begin position="39"/>
        <end position="107"/>
    </location>
</feature>
<dbReference type="EMBL" id="FNRY01000001">
    <property type="protein sequence ID" value="SEB68624.1"/>
    <property type="molecule type" value="Genomic_DNA"/>
</dbReference>
<proteinExistence type="predicted"/>
<dbReference type="RefSeq" id="WP_091182131.1">
    <property type="nucleotide sequence ID" value="NZ_FNRY01000001.1"/>
</dbReference>
<name>A0A1H4LD38_9MICO</name>
<dbReference type="AlphaFoldDB" id="A0A1H4LD38"/>
<evidence type="ECO:0000259" key="2">
    <source>
        <dbReference type="PROSITE" id="PS50846"/>
    </source>
</evidence>
<dbReference type="STRING" id="640635.SAMN04489806_1505"/>
<dbReference type="Pfam" id="PF00403">
    <property type="entry name" value="HMA"/>
    <property type="match status" value="1"/>
</dbReference>
<reference evidence="3 4" key="1">
    <citation type="submission" date="2016-10" db="EMBL/GenBank/DDBJ databases">
        <authorList>
            <person name="de Groot N.N."/>
        </authorList>
    </citation>
    <scope>NUCLEOTIDE SEQUENCE [LARGE SCALE GENOMIC DNA]</scope>
    <source>
        <strain evidence="3 4">DSM 21799</strain>
    </source>
</reference>
<dbReference type="OrthoDB" id="9813965at2"/>
<evidence type="ECO:0000313" key="3">
    <source>
        <dbReference type="EMBL" id="SEB68624.1"/>
    </source>
</evidence>
<keyword evidence="4" id="KW-1185">Reference proteome</keyword>
<dbReference type="InterPro" id="IPR006121">
    <property type="entry name" value="HMA_dom"/>
</dbReference>
<organism evidence="3 4">
    <name type="scientific">Paramicrobacterium humi</name>
    <dbReference type="NCBI Taxonomy" id="640635"/>
    <lineage>
        <taxon>Bacteria</taxon>
        <taxon>Bacillati</taxon>
        <taxon>Actinomycetota</taxon>
        <taxon>Actinomycetes</taxon>
        <taxon>Micrococcales</taxon>
        <taxon>Microbacteriaceae</taxon>
        <taxon>Paramicrobacterium</taxon>
    </lineage>
</organism>
<protein>
    <submittedName>
        <fullName evidence="3">Copper chaperone CopZ</fullName>
    </submittedName>
</protein>
<gene>
    <name evidence="3" type="ORF">SAMN04489806_1505</name>
</gene>
<dbReference type="CDD" id="cd00371">
    <property type="entry name" value="HMA"/>
    <property type="match status" value="1"/>
</dbReference>
<evidence type="ECO:0000313" key="4">
    <source>
        <dbReference type="Proteomes" id="UP000199183"/>
    </source>
</evidence>
<sequence length="107" mass="10297">MSFIDLGLTDKNAGGGCCGGGACMCGHGSASPEVSVGAVTTTIGVAGMTCGHCEKAVTEELSALGGVTGVSVELAPGETSTVTIVSDEPLETAAVRAAVEDAGYAMA</sequence>
<dbReference type="SUPFAM" id="SSF55008">
    <property type="entry name" value="HMA, heavy metal-associated domain"/>
    <property type="match status" value="1"/>
</dbReference>